<evidence type="ECO:0000313" key="8">
    <source>
        <dbReference type="Proteomes" id="UP000499080"/>
    </source>
</evidence>
<evidence type="ECO:0000256" key="4">
    <source>
        <dbReference type="ARBA" id="ARBA00022833"/>
    </source>
</evidence>
<protein>
    <submittedName>
        <fullName evidence="7">DnaJ subfamily A member 2</fullName>
    </submittedName>
</protein>
<evidence type="ECO:0000256" key="2">
    <source>
        <dbReference type="ARBA" id="ARBA00022737"/>
    </source>
</evidence>
<dbReference type="PROSITE" id="PS51188">
    <property type="entry name" value="ZF_CR"/>
    <property type="match status" value="1"/>
</dbReference>
<evidence type="ECO:0000256" key="3">
    <source>
        <dbReference type="ARBA" id="ARBA00022771"/>
    </source>
</evidence>
<evidence type="ECO:0000313" key="7">
    <source>
        <dbReference type="EMBL" id="GBN04735.1"/>
    </source>
</evidence>
<dbReference type="CDD" id="cd10719">
    <property type="entry name" value="DnaJ_zf"/>
    <property type="match status" value="1"/>
</dbReference>
<dbReference type="GO" id="GO:0051082">
    <property type="term" value="F:unfolded protein binding"/>
    <property type="evidence" value="ECO:0007669"/>
    <property type="project" value="InterPro"/>
</dbReference>
<evidence type="ECO:0000259" key="6">
    <source>
        <dbReference type="PROSITE" id="PS51188"/>
    </source>
</evidence>
<dbReference type="OrthoDB" id="550424at2759"/>
<dbReference type="PANTHER" id="PTHR43888">
    <property type="entry name" value="DNAJ-LIKE-2, ISOFORM A-RELATED"/>
    <property type="match status" value="1"/>
</dbReference>
<evidence type="ECO:0000256" key="1">
    <source>
        <dbReference type="ARBA" id="ARBA00022723"/>
    </source>
</evidence>
<dbReference type="GO" id="GO:0008270">
    <property type="term" value="F:zinc ion binding"/>
    <property type="evidence" value="ECO:0007669"/>
    <property type="project" value="UniProtKB-KW"/>
</dbReference>
<keyword evidence="3 5" id="KW-0863">Zinc-finger</keyword>
<gene>
    <name evidence="7" type="primary">Dnaja2_3</name>
    <name evidence="7" type="ORF">AVEN_70722_1</name>
</gene>
<dbReference type="SUPFAM" id="SSF57938">
    <property type="entry name" value="DnaJ/Hsp40 cysteine-rich domain"/>
    <property type="match status" value="1"/>
</dbReference>
<feature type="zinc finger region" description="CR-type" evidence="5">
    <location>
        <begin position="9"/>
        <end position="87"/>
    </location>
</feature>
<dbReference type="EMBL" id="BGPR01115676">
    <property type="protein sequence ID" value="GBN04735.1"/>
    <property type="molecule type" value="Genomic_DNA"/>
</dbReference>
<dbReference type="AlphaFoldDB" id="A0A4Y2KQV9"/>
<evidence type="ECO:0000256" key="5">
    <source>
        <dbReference type="PROSITE-ProRule" id="PRU00546"/>
    </source>
</evidence>
<accession>A0A4Y2KQV9</accession>
<dbReference type="InterPro" id="IPR001305">
    <property type="entry name" value="HSP_DnaJ_Cys-rich_dom"/>
</dbReference>
<name>A0A4Y2KQV9_ARAVE</name>
<proteinExistence type="predicted"/>
<feature type="non-terminal residue" evidence="7">
    <location>
        <position position="1"/>
    </location>
</feature>
<dbReference type="InterPro" id="IPR044713">
    <property type="entry name" value="DNJA1/2-like"/>
</dbReference>
<keyword evidence="2" id="KW-0677">Repeat</keyword>
<dbReference type="GO" id="GO:0030544">
    <property type="term" value="F:Hsp70 protein binding"/>
    <property type="evidence" value="ECO:0007669"/>
    <property type="project" value="InterPro"/>
</dbReference>
<keyword evidence="1 5" id="KW-0479">Metal-binding</keyword>
<reference evidence="7 8" key="1">
    <citation type="journal article" date="2019" name="Sci. Rep.">
        <title>Orb-weaving spider Araneus ventricosus genome elucidates the spidroin gene catalogue.</title>
        <authorList>
            <person name="Kono N."/>
            <person name="Nakamura H."/>
            <person name="Ohtoshi R."/>
            <person name="Moran D.A.P."/>
            <person name="Shinohara A."/>
            <person name="Yoshida Y."/>
            <person name="Fujiwara M."/>
            <person name="Mori M."/>
            <person name="Tomita M."/>
            <person name="Arakawa K."/>
        </authorList>
    </citation>
    <scope>NUCLEOTIDE SEQUENCE [LARGE SCALE GENOMIC DNA]</scope>
</reference>
<dbReference type="Pfam" id="PF00684">
    <property type="entry name" value="DnaJ_CXXCXGXG"/>
    <property type="match status" value="1"/>
</dbReference>
<comment type="caution">
    <text evidence="7">The sequence shown here is derived from an EMBL/GenBank/DDBJ whole genome shotgun (WGS) entry which is preliminary data.</text>
</comment>
<dbReference type="FunFam" id="2.10.230.10:FF:000001">
    <property type="entry name" value="DnaJ subfamily A member 2"/>
    <property type="match status" value="1"/>
</dbReference>
<sequence length="87" mass="9373">VTLEELYNGKTSKLNLNKTVICKTCDGLGGRPGAVNRCPACQGRGIKVTYRQLGPGMVQHMQTACPDCNGEGQVLTSLLLAVYQQYV</sequence>
<keyword evidence="4 5" id="KW-0862">Zinc</keyword>
<dbReference type="InterPro" id="IPR036410">
    <property type="entry name" value="HSP_DnaJ_Cys-rich_dom_sf"/>
</dbReference>
<dbReference type="Proteomes" id="UP000499080">
    <property type="component" value="Unassembled WGS sequence"/>
</dbReference>
<feature type="domain" description="CR-type" evidence="6">
    <location>
        <begin position="9"/>
        <end position="87"/>
    </location>
</feature>
<keyword evidence="8" id="KW-1185">Reference proteome</keyword>
<dbReference type="Gene3D" id="2.10.230.10">
    <property type="entry name" value="Heat shock protein DnaJ, cysteine-rich domain"/>
    <property type="match status" value="1"/>
</dbReference>
<dbReference type="GO" id="GO:0006457">
    <property type="term" value="P:protein folding"/>
    <property type="evidence" value="ECO:0007669"/>
    <property type="project" value="InterPro"/>
</dbReference>
<organism evidence="7 8">
    <name type="scientific">Araneus ventricosus</name>
    <name type="common">Orbweaver spider</name>
    <name type="synonym">Epeira ventricosa</name>
    <dbReference type="NCBI Taxonomy" id="182803"/>
    <lineage>
        <taxon>Eukaryota</taxon>
        <taxon>Metazoa</taxon>
        <taxon>Ecdysozoa</taxon>
        <taxon>Arthropoda</taxon>
        <taxon>Chelicerata</taxon>
        <taxon>Arachnida</taxon>
        <taxon>Araneae</taxon>
        <taxon>Araneomorphae</taxon>
        <taxon>Entelegynae</taxon>
        <taxon>Araneoidea</taxon>
        <taxon>Araneidae</taxon>
        <taxon>Araneus</taxon>
    </lineage>
</organism>